<dbReference type="InterPro" id="IPR003961">
    <property type="entry name" value="FN3_dom"/>
</dbReference>
<evidence type="ECO:0000256" key="14">
    <source>
        <dbReference type="ARBA" id="ARBA00023319"/>
    </source>
</evidence>
<evidence type="ECO:0000256" key="5">
    <source>
        <dbReference type="ARBA" id="ARBA00022692"/>
    </source>
</evidence>
<dbReference type="Pfam" id="PF07679">
    <property type="entry name" value="I-set"/>
    <property type="match status" value="1"/>
</dbReference>
<keyword evidence="13" id="KW-0966">Cell projection</keyword>
<evidence type="ECO:0000256" key="17">
    <source>
        <dbReference type="SAM" id="MobiDB-lite"/>
    </source>
</evidence>
<dbReference type="InterPro" id="IPR013783">
    <property type="entry name" value="Ig-like_fold"/>
</dbReference>
<feature type="compositionally biased region" description="Basic and acidic residues" evidence="17">
    <location>
        <begin position="1134"/>
        <end position="1153"/>
    </location>
</feature>
<keyword evidence="11" id="KW-1015">Disulfide bond</keyword>
<proteinExistence type="inferred from homology"/>
<dbReference type="AlphaFoldDB" id="A0AAD7WL76"/>
<dbReference type="InterPro" id="IPR026966">
    <property type="entry name" value="Neurofascin/L1/NrCAM_C"/>
</dbReference>
<dbReference type="PANTHER" id="PTHR44170">
    <property type="entry name" value="PROTEIN SIDEKICK"/>
    <property type="match status" value="1"/>
</dbReference>
<dbReference type="PROSITE" id="PS50835">
    <property type="entry name" value="IG_LIKE"/>
    <property type="match status" value="5"/>
</dbReference>
<feature type="domain" description="Fibronectin type-III" evidence="20">
    <location>
        <begin position="799"/>
        <end position="902"/>
    </location>
</feature>
<keyword evidence="9 18" id="KW-1133">Transmembrane helix</keyword>
<name>A0AAD7WL76_9TELE</name>
<evidence type="ECO:0000313" key="22">
    <source>
        <dbReference type="Proteomes" id="UP001221898"/>
    </source>
</evidence>
<evidence type="ECO:0000256" key="10">
    <source>
        <dbReference type="ARBA" id="ARBA00023136"/>
    </source>
</evidence>
<keyword evidence="12" id="KW-0325">Glycoprotein</keyword>
<dbReference type="GO" id="GO:0007411">
    <property type="term" value="P:axon guidance"/>
    <property type="evidence" value="ECO:0007669"/>
    <property type="project" value="TreeGrafter"/>
</dbReference>
<dbReference type="FunFam" id="2.60.40.10:FF:000078">
    <property type="entry name" value="Neuronal cell adhesion molecule"/>
    <property type="match status" value="1"/>
</dbReference>
<comment type="similarity">
    <text evidence="3">Belongs to the immunoglobulin superfamily. L1/neurofascin/NgCAM family.</text>
</comment>
<protein>
    <recommendedName>
        <fullName evidence="16">Neural cell adhesion molecule L1</fullName>
    </recommendedName>
</protein>
<dbReference type="GO" id="GO:0007420">
    <property type="term" value="P:brain development"/>
    <property type="evidence" value="ECO:0007669"/>
    <property type="project" value="TreeGrafter"/>
</dbReference>
<feature type="region of interest" description="Disordered" evidence="17">
    <location>
        <begin position="1201"/>
        <end position="1249"/>
    </location>
</feature>
<organism evidence="21 22">
    <name type="scientific">Aldrovandia affinis</name>
    <dbReference type="NCBI Taxonomy" id="143900"/>
    <lineage>
        <taxon>Eukaryota</taxon>
        <taxon>Metazoa</taxon>
        <taxon>Chordata</taxon>
        <taxon>Craniata</taxon>
        <taxon>Vertebrata</taxon>
        <taxon>Euteleostomi</taxon>
        <taxon>Actinopterygii</taxon>
        <taxon>Neopterygii</taxon>
        <taxon>Teleostei</taxon>
        <taxon>Notacanthiformes</taxon>
        <taxon>Halosauridae</taxon>
        <taxon>Aldrovandia</taxon>
    </lineage>
</organism>
<dbReference type="InterPro" id="IPR003598">
    <property type="entry name" value="Ig_sub2"/>
</dbReference>
<evidence type="ECO:0000256" key="13">
    <source>
        <dbReference type="ARBA" id="ARBA00023273"/>
    </source>
</evidence>
<feature type="region of interest" description="Disordered" evidence="17">
    <location>
        <begin position="679"/>
        <end position="706"/>
    </location>
</feature>
<keyword evidence="10 18" id="KW-0472">Membrane</keyword>
<dbReference type="Gene3D" id="2.60.40.10">
    <property type="entry name" value="Immunoglobulins"/>
    <property type="match status" value="10"/>
</dbReference>
<evidence type="ECO:0000313" key="21">
    <source>
        <dbReference type="EMBL" id="KAJ8400873.1"/>
    </source>
</evidence>
<dbReference type="SUPFAM" id="SSF49265">
    <property type="entry name" value="Fibronectin type III"/>
    <property type="match status" value="3"/>
</dbReference>
<keyword evidence="14" id="KW-0393">Immunoglobulin domain</keyword>
<evidence type="ECO:0000259" key="19">
    <source>
        <dbReference type="PROSITE" id="PS50835"/>
    </source>
</evidence>
<evidence type="ECO:0000256" key="11">
    <source>
        <dbReference type="ARBA" id="ARBA00023157"/>
    </source>
</evidence>
<evidence type="ECO:0000256" key="7">
    <source>
        <dbReference type="ARBA" id="ARBA00022737"/>
    </source>
</evidence>
<feature type="domain" description="Fibronectin type-III" evidence="20">
    <location>
        <begin position="906"/>
        <end position="1001"/>
    </location>
</feature>
<dbReference type="InterPro" id="IPR003599">
    <property type="entry name" value="Ig_sub"/>
</dbReference>
<dbReference type="SUPFAM" id="SSF48726">
    <property type="entry name" value="Immunoglobulin"/>
    <property type="match status" value="5"/>
</dbReference>
<dbReference type="Pfam" id="PF13927">
    <property type="entry name" value="Ig_3"/>
    <property type="match status" value="3"/>
</dbReference>
<dbReference type="FunFam" id="2.60.40.10:FF:000057">
    <property type="entry name" value="neural cell adhesion molecule L1"/>
    <property type="match status" value="1"/>
</dbReference>
<comment type="caution">
    <text evidence="21">The sequence shown here is derived from an EMBL/GenBank/DDBJ whole genome shotgun (WGS) entry which is preliminary data.</text>
</comment>
<dbReference type="Pfam" id="PF00041">
    <property type="entry name" value="fn3"/>
    <property type="match status" value="4"/>
</dbReference>
<dbReference type="FunFam" id="2.60.40.10:FF:000005">
    <property type="entry name" value="Neuronal cell adhesion molecule"/>
    <property type="match status" value="1"/>
</dbReference>
<evidence type="ECO:0000256" key="15">
    <source>
        <dbReference type="ARBA" id="ARBA00060042"/>
    </source>
</evidence>
<feature type="domain" description="Fibronectin type-III" evidence="20">
    <location>
        <begin position="1003"/>
        <end position="1089"/>
    </location>
</feature>
<evidence type="ECO:0000259" key="20">
    <source>
        <dbReference type="PROSITE" id="PS50853"/>
    </source>
</evidence>
<dbReference type="FunFam" id="2.60.40.10:FF:000367">
    <property type="entry name" value="Neural cell adhesion molecule L1-like protein"/>
    <property type="match status" value="1"/>
</dbReference>
<dbReference type="Pfam" id="PF00047">
    <property type="entry name" value="ig"/>
    <property type="match status" value="1"/>
</dbReference>
<comment type="function">
    <text evidence="15">Neural cell adhesion molecule involved in the dynamics of cell adhesion and in the generation of transmembrane signals at tyrosine kinase receptors. During brain development, critical in multiple processes, including neuronal migration, axonal growth and fasciculation, and synaptogenesis. In the mature brain, plays a role in the dynamics of neuronal structure and function, including synaptic plasticity.</text>
</comment>
<dbReference type="SMART" id="SM00060">
    <property type="entry name" value="FN3"/>
    <property type="match status" value="5"/>
</dbReference>
<feature type="domain" description="Ig-like" evidence="19">
    <location>
        <begin position="414"/>
        <end position="501"/>
    </location>
</feature>
<keyword evidence="8" id="KW-0130">Cell adhesion</keyword>
<feature type="domain" description="Fibronectin type-III" evidence="20">
    <location>
        <begin position="695"/>
        <end position="794"/>
    </location>
</feature>
<feature type="domain" description="Ig-like" evidence="19">
    <location>
        <begin position="321"/>
        <end position="408"/>
    </location>
</feature>
<evidence type="ECO:0000256" key="3">
    <source>
        <dbReference type="ARBA" id="ARBA00008588"/>
    </source>
</evidence>
<comment type="subcellular location">
    <subcellularLocation>
        <location evidence="1">Cell membrane</location>
        <topology evidence="1">Single-pass type I membrane protein</topology>
    </subcellularLocation>
    <subcellularLocation>
        <location evidence="2">Cell projection</location>
        <location evidence="2">Growth cone</location>
    </subcellularLocation>
</comment>
<feature type="domain" description="Ig-like" evidence="19">
    <location>
        <begin position="504"/>
        <end position="591"/>
    </location>
</feature>
<dbReference type="Proteomes" id="UP001221898">
    <property type="component" value="Unassembled WGS sequence"/>
</dbReference>
<keyword evidence="4" id="KW-1003">Cell membrane</keyword>
<evidence type="ECO:0000256" key="2">
    <source>
        <dbReference type="ARBA" id="ARBA00004624"/>
    </source>
</evidence>
<dbReference type="FunFam" id="2.60.40.10:FF:000028">
    <property type="entry name" value="Neuronal cell adhesion molecule"/>
    <property type="match status" value="1"/>
</dbReference>
<feature type="compositionally biased region" description="Polar residues" evidence="17">
    <location>
        <begin position="1236"/>
        <end position="1249"/>
    </location>
</feature>
<dbReference type="Pfam" id="PF13882">
    <property type="entry name" value="Bravo_FIGEY"/>
    <property type="match status" value="1"/>
</dbReference>
<feature type="region of interest" description="Disordered" evidence="17">
    <location>
        <begin position="1134"/>
        <end position="1171"/>
    </location>
</feature>
<dbReference type="SMART" id="SM00409">
    <property type="entry name" value="IG"/>
    <property type="match status" value="5"/>
</dbReference>
<keyword evidence="22" id="KW-1185">Reference proteome</keyword>
<dbReference type="CDD" id="cd00063">
    <property type="entry name" value="FN3"/>
    <property type="match status" value="5"/>
</dbReference>
<evidence type="ECO:0000256" key="4">
    <source>
        <dbReference type="ARBA" id="ARBA00022475"/>
    </source>
</evidence>
<keyword evidence="5 18" id="KW-0812">Transmembrane</keyword>
<keyword evidence="7" id="KW-0677">Repeat</keyword>
<gene>
    <name evidence="21" type="ORF">AAFF_G00392270</name>
</gene>
<dbReference type="InterPro" id="IPR036116">
    <property type="entry name" value="FN3_sf"/>
</dbReference>
<feature type="domain" description="Fibronectin type-III" evidence="20">
    <location>
        <begin position="598"/>
        <end position="693"/>
    </location>
</feature>
<evidence type="ECO:0000256" key="8">
    <source>
        <dbReference type="ARBA" id="ARBA00022889"/>
    </source>
</evidence>
<dbReference type="SMART" id="SM00408">
    <property type="entry name" value="IGc2"/>
    <property type="match status" value="5"/>
</dbReference>
<reference evidence="21" key="1">
    <citation type="journal article" date="2023" name="Science">
        <title>Genome structures resolve the early diversification of teleost fishes.</title>
        <authorList>
            <person name="Parey E."/>
            <person name="Louis A."/>
            <person name="Montfort J."/>
            <person name="Bouchez O."/>
            <person name="Roques C."/>
            <person name="Iampietro C."/>
            <person name="Lluch J."/>
            <person name="Castinel A."/>
            <person name="Donnadieu C."/>
            <person name="Desvignes T."/>
            <person name="Floi Bucao C."/>
            <person name="Jouanno E."/>
            <person name="Wen M."/>
            <person name="Mejri S."/>
            <person name="Dirks R."/>
            <person name="Jansen H."/>
            <person name="Henkel C."/>
            <person name="Chen W.J."/>
            <person name="Zahm M."/>
            <person name="Cabau C."/>
            <person name="Klopp C."/>
            <person name="Thompson A.W."/>
            <person name="Robinson-Rechavi M."/>
            <person name="Braasch I."/>
            <person name="Lecointre G."/>
            <person name="Bobe J."/>
            <person name="Postlethwait J.H."/>
            <person name="Berthelot C."/>
            <person name="Roest Crollius H."/>
            <person name="Guiguen Y."/>
        </authorList>
    </citation>
    <scope>NUCLEOTIDE SEQUENCE</scope>
    <source>
        <strain evidence="21">NC1722</strain>
    </source>
</reference>
<feature type="domain" description="Ig-like" evidence="19">
    <location>
        <begin position="228"/>
        <end position="316"/>
    </location>
</feature>
<sequence length="1249" mass="138831">MATRKETALSAVVRYQVTSAHIGGRKRGPCQGAIHIPTSFKKPPEITAQSKSYTAFPVDDFSLVCNASGNPSPAFRWIKDGKLFDPTSDPWLSTLNHSGTFTVTANGPISQYEGKYRCYASNELGTAVSKEIHLITENAPILPKDTKVKKKVEEGDSVILYYLRHIDLSERVTTGLDGSLYFAHATTNDSRDDYTCNAQYINARTILPKEAIPLTVTTSNSVVKNREPRLLQPPGTSSSYLALRGRSLVLECIPEGLPTPTVQWDRKDRTLSTSHTSKQNFDRWLRFNNITETDDGEYECTATNALGVVTHKYTVSVEAAPYWTKQPESQLYAPGETVRLYCEANGFPTPNVIWSMNGNPISGIDQDIRRRVHGGNLILKDVEFSDTAVYQCEASNKHGTILVNTYIHVIKLPPQILTEDRQTYQVTEGQTADLKCNTFGSPRPTVTWESLSWDSVLSNNRMSLLTSGVLQINNTSLEDSGLYTCSVVNSNLSINAQLEVLNRSVILPLPESQRIRRGNTANITCHALIDPQLHIQQRQWRKARQKLMESTEYIFDGPSLIIPNVQFEDEGKYTCEVMTKLDMANATVSITVVDRPDQPQHLQLMDHQERSLTLRWSPGDHHNSPILAFIVELEEQRFGKGKWVKEAQVEGHIHHVEIHLQPFCIYSFRVKAVNELGESDYTPPTKPHKMPAAAPTGNPDDVQSNSTEPDALVITWKLMDSLNFNGPDFKYRVMWRQADNGQHSGRWQHRDVKSPPFIINNTGTFKPFLIKVQAVNEKGAGPPPPEVIGYSGEDEPQAAPTKVHVEHLNSSAVRVKWVAVGKETVQGHLLGYKIHLRWLGSRTEREREREQEDKEFEVSGAKEEEVLGDLRPYSHYSVNVTAFNSKGEGPHSDPHVFSTPEGTPGPPVSLTFDSPTETELTLHWEAPTQVNGVLIGYLLQYQEIVYSNGKLQGEEIADPEVSHFNLGQLNPHSLYRFYLRGRTSAGEGPAIMKEAATLLDGVPPSNISMAIGERYVNLSWVPGERHRNVEFQITYLKKNAGNSLEKADMVNSTQSFHRIDKLDPGSQYSLHIFYSNKTHWSTEIKTEGPGLSEVQGGFATQGWFIGLISAIVLLLLVLLILCFIKRSKGGKYSVKDKEEGQVDSEARPMKDETFGEYSENEEKRSASQPSLCVESKLGSEDSLAEYGDSVDIQFNEDGSFIGQYSGHRDGPGPGGPDSSGATSPVNPAAMAPTNVGLPNSVTGIMSRGN</sequence>
<evidence type="ECO:0000256" key="18">
    <source>
        <dbReference type="SAM" id="Phobius"/>
    </source>
</evidence>
<keyword evidence="6" id="KW-0732">Signal</keyword>
<dbReference type="EMBL" id="JAINUG010000074">
    <property type="protein sequence ID" value="KAJ8400873.1"/>
    <property type="molecule type" value="Genomic_DNA"/>
</dbReference>
<dbReference type="GO" id="GO:0005886">
    <property type="term" value="C:plasma membrane"/>
    <property type="evidence" value="ECO:0007669"/>
    <property type="project" value="UniProtKB-SubCell"/>
</dbReference>
<feature type="transmembrane region" description="Helical" evidence="18">
    <location>
        <begin position="1103"/>
        <end position="1124"/>
    </location>
</feature>
<dbReference type="InterPro" id="IPR036179">
    <property type="entry name" value="Ig-like_dom_sf"/>
</dbReference>
<dbReference type="GO" id="GO:0030426">
    <property type="term" value="C:growth cone"/>
    <property type="evidence" value="ECO:0007669"/>
    <property type="project" value="UniProtKB-SubCell"/>
</dbReference>
<evidence type="ECO:0000256" key="9">
    <source>
        <dbReference type="ARBA" id="ARBA00022989"/>
    </source>
</evidence>
<evidence type="ECO:0000256" key="12">
    <source>
        <dbReference type="ARBA" id="ARBA00023180"/>
    </source>
</evidence>
<dbReference type="InterPro" id="IPR013098">
    <property type="entry name" value="Ig_I-set"/>
</dbReference>
<dbReference type="InterPro" id="IPR007110">
    <property type="entry name" value="Ig-like_dom"/>
</dbReference>
<evidence type="ECO:0000256" key="6">
    <source>
        <dbReference type="ARBA" id="ARBA00022729"/>
    </source>
</evidence>
<accession>A0AAD7WL76</accession>
<dbReference type="PROSITE" id="PS50853">
    <property type="entry name" value="FN3"/>
    <property type="match status" value="5"/>
</dbReference>
<evidence type="ECO:0000256" key="16">
    <source>
        <dbReference type="ARBA" id="ARBA00074488"/>
    </source>
</evidence>
<dbReference type="InterPro" id="IPR013151">
    <property type="entry name" value="Immunoglobulin_dom"/>
</dbReference>
<evidence type="ECO:0000256" key="1">
    <source>
        <dbReference type="ARBA" id="ARBA00004251"/>
    </source>
</evidence>
<dbReference type="GO" id="GO:0098632">
    <property type="term" value="F:cell-cell adhesion mediator activity"/>
    <property type="evidence" value="ECO:0007669"/>
    <property type="project" value="TreeGrafter"/>
</dbReference>
<dbReference type="PANTHER" id="PTHR44170:SF36">
    <property type="entry name" value="L1 CELL ADHESION MOLECULE"/>
    <property type="match status" value="1"/>
</dbReference>
<feature type="domain" description="Ig-like" evidence="19">
    <location>
        <begin position="44"/>
        <end position="133"/>
    </location>
</feature>